<dbReference type="PANTHER" id="PTHR28307">
    <property type="entry name" value="PROTEIN PAL1"/>
    <property type="match status" value="1"/>
</dbReference>
<evidence type="ECO:0000256" key="1">
    <source>
        <dbReference type="SAM" id="MobiDB-lite"/>
    </source>
</evidence>
<evidence type="ECO:0008006" key="4">
    <source>
        <dbReference type="Google" id="ProtNLM"/>
    </source>
</evidence>
<feature type="compositionally biased region" description="Polar residues" evidence="1">
    <location>
        <begin position="354"/>
        <end position="363"/>
    </location>
</feature>
<dbReference type="HOGENOM" id="CLU_025891_1_0_1"/>
<dbReference type="FunCoup" id="A0A074YZN7">
    <property type="interactions" value="195"/>
</dbReference>
<feature type="compositionally biased region" description="Basic residues" evidence="1">
    <location>
        <begin position="462"/>
        <end position="477"/>
    </location>
</feature>
<protein>
    <recommendedName>
        <fullName evidence="4">Pal1-domain-containing protein</fullName>
    </recommendedName>
</protein>
<evidence type="ECO:0000313" key="2">
    <source>
        <dbReference type="EMBL" id="KEQ92361.1"/>
    </source>
</evidence>
<accession>A0A074YZN7</accession>
<proteinExistence type="predicted"/>
<feature type="compositionally biased region" description="Basic and acidic residues" evidence="1">
    <location>
        <begin position="318"/>
        <end position="328"/>
    </location>
</feature>
<organism evidence="2 3">
    <name type="scientific">Aureobasidium subglaciale (strain EXF-2481)</name>
    <name type="common">Aureobasidium pullulans var. subglaciale</name>
    <dbReference type="NCBI Taxonomy" id="1043005"/>
    <lineage>
        <taxon>Eukaryota</taxon>
        <taxon>Fungi</taxon>
        <taxon>Dikarya</taxon>
        <taxon>Ascomycota</taxon>
        <taxon>Pezizomycotina</taxon>
        <taxon>Dothideomycetes</taxon>
        <taxon>Dothideomycetidae</taxon>
        <taxon>Dothideales</taxon>
        <taxon>Saccotheciaceae</taxon>
        <taxon>Aureobasidium</taxon>
    </lineage>
</organism>
<feature type="region of interest" description="Disordered" evidence="1">
    <location>
        <begin position="304"/>
        <end position="338"/>
    </location>
</feature>
<sequence>MSLAPAAMAGQRAPSPGANANFASNNPFRRAASPLPSPDHRMSNNPFLDPPAQSQQRQGGSNAFTEDIFKDLSLLDKPSSGARPAPRNTASSRSGTIPTQHRPARSQEDESRRRGPAPPRGPPRPPKDQNGLDIFAGPPKVESSRRPRRNSESSILDTKEEDRKRRERRKEREERREKEGRSHDGKSRPTKKPQGLDLIDKLDVTGIYGQGLFHHDGPFDACNPHRNRKRDVRAPMQAFPADSANNALGGSGPLNKNIDLDRFHGRGEDAFNDYSQSRVQAPAKQVQSFNPADRVEQIHTEPSYGLGTSTFLEGAPASRKDLQRRESETEPSTFPGIGLTRKKSLAHRLRGLSQNRNNITSPDGNYAPMSPNSPGQVQSAGGRARIAATTKESNPFFSDYNDAYEKKGATIRYAEETKGGRARAPSSPPRNGLTRSITADSVPVPNDVPEKSSGGGFLNRMKSLKGGRRARPERRGS</sequence>
<dbReference type="OMA" id="GPSMIHH"/>
<dbReference type="InterPro" id="IPR013226">
    <property type="entry name" value="Pal1"/>
</dbReference>
<dbReference type="OrthoDB" id="5352132at2759"/>
<keyword evidence="3" id="KW-1185">Reference proteome</keyword>
<dbReference type="Pfam" id="PF08316">
    <property type="entry name" value="Pal1"/>
    <property type="match status" value="1"/>
</dbReference>
<dbReference type="RefSeq" id="XP_013340828.1">
    <property type="nucleotide sequence ID" value="XM_013485374.1"/>
</dbReference>
<feature type="region of interest" description="Disordered" evidence="1">
    <location>
        <begin position="354"/>
        <end position="380"/>
    </location>
</feature>
<dbReference type="Proteomes" id="UP000030641">
    <property type="component" value="Unassembled WGS sequence"/>
</dbReference>
<feature type="region of interest" description="Disordered" evidence="1">
    <location>
        <begin position="1"/>
        <end position="198"/>
    </location>
</feature>
<feature type="compositionally biased region" description="Polar residues" evidence="1">
    <location>
        <begin position="370"/>
        <end position="379"/>
    </location>
</feature>
<reference evidence="2 3" key="1">
    <citation type="journal article" date="2014" name="BMC Genomics">
        <title>Genome sequencing of four Aureobasidium pullulans varieties: biotechnological potential, stress tolerance, and description of new species.</title>
        <authorList>
            <person name="Gostin Ar C."/>
            <person name="Ohm R.A."/>
            <person name="Kogej T."/>
            <person name="Sonjak S."/>
            <person name="Turk M."/>
            <person name="Zajc J."/>
            <person name="Zalar P."/>
            <person name="Grube M."/>
            <person name="Sun H."/>
            <person name="Han J."/>
            <person name="Sharma A."/>
            <person name="Chiniquy J."/>
            <person name="Ngan C.Y."/>
            <person name="Lipzen A."/>
            <person name="Barry K."/>
            <person name="Grigoriev I.V."/>
            <person name="Gunde-Cimerman N."/>
        </authorList>
    </citation>
    <scope>NUCLEOTIDE SEQUENCE [LARGE SCALE GENOMIC DNA]</scope>
    <source>
        <strain evidence="2 3">EXF-2481</strain>
    </source>
</reference>
<dbReference type="EMBL" id="KL584771">
    <property type="protein sequence ID" value="KEQ92361.1"/>
    <property type="molecule type" value="Genomic_DNA"/>
</dbReference>
<dbReference type="GeneID" id="25367335"/>
<dbReference type="AlphaFoldDB" id="A0A074YZN7"/>
<dbReference type="STRING" id="1043005.A0A074YZN7"/>
<dbReference type="GO" id="GO:0005737">
    <property type="term" value="C:cytoplasm"/>
    <property type="evidence" value="ECO:0007669"/>
    <property type="project" value="TreeGrafter"/>
</dbReference>
<feature type="region of interest" description="Disordered" evidence="1">
    <location>
        <begin position="415"/>
        <end position="477"/>
    </location>
</feature>
<feature type="compositionally biased region" description="Polar residues" evidence="1">
    <location>
        <begin position="52"/>
        <end position="64"/>
    </location>
</feature>
<feature type="compositionally biased region" description="Polar residues" evidence="1">
    <location>
        <begin position="88"/>
        <end position="99"/>
    </location>
</feature>
<name>A0A074YZN7_AURSE</name>
<gene>
    <name evidence="2" type="ORF">AUEXF2481DRAFT_43145</name>
</gene>
<evidence type="ECO:0000313" key="3">
    <source>
        <dbReference type="Proteomes" id="UP000030641"/>
    </source>
</evidence>
<feature type="compositionally biased region" description="Basic and acidic residues" evidence="1">
    <location>
        <begin position="142"/>
        <end position="187"/>
    </location>
</feature>
<dbReference type="InParanoid" id="A0A074YZN7"/>
<dbReference type="PANTHER" id="PTHR28307:SF2">
    <property type="entry name" value="PROTEIN PAL1"/>
    <property type="match status" value="1"/>
</dbReference>